<name>A0AAE1DIW1_9GAST</name>
<feature type="region of interest" description="Disordered" evidence="1">
    <location>
        <begin position="1"/>
        <end position="31"/>
    </location>
</feature>
<keyword evidence="3" id="KW-1185">Reference proteome</keyword>
<gene>
    <name evidence="2" type="ORF">RRG08_046846</name>
</gene>
<feature type="compositionally biased region" description="Polar residues" evidence="1">
    <location>
        <begin position="16"/>
        <end position="31"/>
    </location>
</feature>
<evidence type="ECO:0000256" key="1">
    <source>
        <dbReference type="SAM" id="MobiDB-lite"/>
    </source>
</evidence>
<accession>A0AAE1DIW1</accession>
<dbReference type="EMBL" id="JAWDGP010003645">
    <property type="protein sequence ID" value="KAK3772261.1"/>
    <property type="molecule type" value="Genomic_DNA"/>
</dbReference>
<protein>
    <submittedName>
        <fullName evidence="2">Uncharacterized protein</fullName>
    </submittedName>
</protein>
<organism evidence="2 3">
    <name type="scientific">Elysia crispata</name>
    <name type="common">lettuce slug</name>
    <dbReference type="NCBI Taxonomy" id="231223"/>
    <lineage>
        <taxon>Eukaryota</taxon>
        <taxon>Metazoa</taxon>
        <taxon>Spiralia</taxon>
        <taxon>Lophotrochozoa</taxon>
        <taxon>Mollusca</taxon>
        <taxon>Gastropoda</taxon>
        <taxon>Heterobranchia</taxon>
        <taxon>Euthyneura</taxon>
        <taxon>Panpulmonata</taxon>
        <taxon>Sacoglossa</taxon>
        <taxon>Placobranchoidea</taxon>
        <taxon>Plakobranchidae</taxon>
        <taxon>Elysia</taxon>
    </lineage>
</organism>
<reference evidence="2" key="1">
    <citation type="journal article" date="2023" name="G3 (Bethesda)">
        <title>A reference genome for the long-term kleptoplast-retaining sea slug Elysia crispata morphotype clarki.</title>
        <authorList>
            <person name="Eastman K.E."/>
            <person name="Pendleton A.L."/>
            <person name="Shaikh M.A."/>
            <person name="Suttiyut T."/>
            <person name="Ogas R."/>
            <person name="Tomko P."/>
            <person name="Gavelis G."/>
            <person name="Widhalm J.R."/>
            <person name="Wisecaver J.H."/>
        </authorList>
    </citation>
    <scope>NUCLEOTIDE SEQUENCE</scope>
    <source>
        <strain evidence="2">ECLA1</strain>
    </source>
</reference>
<dbReference type="Proteomes" id="UP001283361">
    <property type="component" value="Unassembled WGS sequence"/>
</dbReference>
<evidence type="ECO:0000313" key="2">
    <source>
        <dbReference type="EMBL" id="KAK3772261.1"/>
    </source>
</evidence>
<evidence type="ECO:0000313" key="3">
    <source>
        <dbReference type="Proteomes" id="UP001283361"/>
    </source>
</evidence>
<proteinExistence type="predicted"/>
<comment type="caution">
    <text evidence="2">The sequence shown here is derived from an EMBL/GenBank/DDBJ whole genome shotgun (WGS) entry which is preliminary data.</text>
</comment>
<dbReference type="AlphaFoldDB" id="A0AAE1DIW1"/>
<sequence>MNVSQTDALQSLGFRQRSSQGNTRAVTHSQAFNTISPATRLTFSGGHWGQTAVTGMSHGLSDSLQFDDAENQPSSSKEIGGVMTVAESVDISSRTTATVSKADMPVT</sequence>